<comment type="caution">
    <text evidence="1">The sequence shown here is derived from an EMBL/GenBank/DDBJ whole genome shotgun (WGS) entry which is preliminary data.</text>
</comment>
<dbReference type="InterPro" id="IPR021518">
    <property type="entry name" value="DUF3181"/>
</dbReference>
<reference evidence="1 2" key="1">
    <citation type="journal article" date="2019" name="mSystems">
        <title>Life at home and on the roam: Genomic adaptions reflect the dual lifestyle of an intracellular, facultative symbiont.</title>
        <authorList>
            <person name="Burgsdorf I."/>
        </authorList>
    </citation>
    <scope>NUCLEOTIDE SEQUENCE [LARGE SCALE GENOMIC DNA]</scope>
    <source>
        <strain evidence="1">277cV</strain>
    </source>
</reference>
<gene>
    <name evidence="1" type="ORF">ERJ67_03590</name>
</gene>
<dbReference type="Proteomes" id="UP000317990">
    <property type="component" value="Unassembled WGS sequence"/>
</dbReference>
<evidence type="ECO:0000313" key="1">
    <source>
        <dbReference type="EMBL" id="TGG93732.1"/>
    </source>
</evidence>
<dbReference type="Pfam" id="PF11378">
    <property type="entry name" value="DUF3181"/>
    <property type="match status" value="1"/>
</dbReference>
<proteinExistence type="predicted"/>
<evidence type="ECO:0000313" key="2">
    <source>
        <dbReference type="Proteomes" id="UP000317990"/>
    </source>
</evidence>
<accession>A0A524RPK1</accession>
<sequence length="96" mass="10074">MTLPAADLLRLREALADRVYLRICRWHLYLGDAQLAAPLAESLAALLDQGPAAAASQAAGALKVPVGDGKHSVSLAVLLPSSQMAELKDIAAELCR</sequence>
<dbReference type="EMBL" id="SRMO01000050">
    <property type="protein sequence ID" value="TGG93732.1"/>
    <property type="molecule type" value="Genomic_DNA"/>
</dbReference>
<dbReference type="AlphaFoldDB" id="A0A524RPK1"/>
<organism evidence="1 2">
    <name type="scientific">Aphanocapsa feldmannii 277cV</name>
    <dbReference type="NCBI Taxonomy" id="2507553"/>
    <lineage>
        <taxon>Bacteria</taxon>
        <taxon>Bacillati</taxon>
        <taxon>Cyanobacteriota</taxon>
        <taxon>Cyanophyceae</taxon>
        <taxon>Oscillatoriophycideae</taxon>
        <taxon>Chroococcales</taxon>
        <taxon>Microcystaceae</taxon>
        <taxon>Aphanocapsa</taxon>
    </lineage>
</organism>
<protein>
    <submittedName>
        <fullName evidence="1">DUF3181 family protein</fullName>
    </submittedName>
</protein>
<name>A0A524RPK1_9CHRO</name>